<evidence type="ECO:0000256" key="4">
    <source>
        <dbReference type="ARBA" id="ARBA00022679"/>
    </source>
</evidence>
<dbReference type="PROSITE" id="PS50297">
    <property type="entry name" value="ANK_REP_REGION"/>
    <property type="match status" value="5"/>
</dbReference>
<protein>
    <recommendedName>
        <fullName evidence="3">RING-type E3 ubiquitin transferase</fullName>
        <ecNumber evidence="3">2.3.2.27</ecNumber>
    </recommendedName>
</protein>
<dbReference type="PROSITE" id="PS50088">
    <property type="entry name" value="ANK_REPEAT"/>
    <property type="match status" value="5"/>
</dbReference>
<reference evidence="14 15" key="1">
    <citation type="journal article" date="2017" name="Genome Biol.">
        <title>New reference genome sequences of hot pepper reveal the massive evolution of plant disease-resistance genes by retroduplication.</title>
        <authorList>
            <person name="Kim S."/>
            <person name="Park J."/>
            <person name="Yeom S.I."/>
            <person name="Kim Y.M."/>
            <person name="Seo E."/>
            <person name="Kim K.T."/>
            <person name="Kim M.S."/>
            <person name="Lee J.M."/>
            <person name="Cheong K."/>
            <person name="Shin H.S."/>
            <person name="Kim S.B."/>
            <person name="Han K."/>
            <person name="Lee J."/>
            <person name="Park M."/>
            <person name="Lee H.A."/>
            <person name="Lee H.Y."/>
            <person name="Lee Y."/>
            <person name="Oh S."/>
            <person name="Lee J.H."/>
            <person name="Choi E."/>
            <person name="Choi E."/>
            <person name="Lee S.E."/>
            <person name="Jeon J."/>
            <person name="Kim H."/>
            <person name="Choi G."/>
            <person name="Song H."/>
            <person name="Lee J."/>
            <person name="Lee S.C."/>
            <person name="Kwon J.K."/>
            <person name="Lee H.Y."/>
            <person name="Koo N."/>
            <person name="Hong Y."/>
            <person name="Kim R.W."/>
            <person name="Kang W.H."/>
            <person name="Huh J.H."/>
            <person name="Kang B.C."/>
            <person name="Yang T.J."/>
            <person name="Lee Y.H."/>
            <person name="Bennetzen J.L."/>
            <person name="Choi D."/>
        </authorList>
    </citation>
    <scope>NUCLEOTIDE SEQUENCE [LARGE SCALE GENOMIC DNA]</scope>
    <source>
        <strain evidence="15">cv. PBC81</strain>
    </source>
</reference>
<feature type="repeat" description="ANK" evidence="11">
    <location>
        <begin position="78"/>
        <end position="110"/>
    </location>
</feature>
<dbReference type="PROSITE" id="PS00518">
    <property type="entry name" value="ZF_RING_1"/>
    <property type="match status" value="1"/>
</dbReference>
<dbReference type="SUPFAM" id="SSF57850">
    <property type="entry name" value="RING/U-box"/>
    <property type="match status" value="1"/>
</dbReference>
<keyword evidence="9" id="KW-0862">Zinc</keyword>
<evidence type="ECO:0000259" key="13">
    <source>
        <dbReference type="PROSITE" id="PS50089"/>
    </source>
</evidence>
<dbReference type="PANTHER" id="PTHR24198:SF165">
    <property type="entry name" value="ANKYRIN REPEAT-CONTAINING PROTEIN-RELATED"/>
    <property type="match status" value="1"/>
</dbReference>
<reference evidence="15" key="2">
    <citation type="journal article" date="2017" name="J. Anim. Genet.">
        <title>Multiple reference genome sequences of hot pepper reveal the massive evolution of plant disease resistance genes by retroduplication.</title>
        <authorList>
            <person name="Kim S."/>
            <person name="Park J."/>
            <person name="Yeom S.-I."/>
            <person name="Kim Y.-M."/>
            <person name="Seo E."/>
            <person name="Kim K.-T."/>
            <person name="Kim M.-S."/>
            <person name="Lee J.M."/>
            <person name="Cheong K."/>
            <person name="Shin H.-S."/>
            <person name="Kim S.-B."/>
            <person name="Han K."/>
            <person name="Lee J."/>
            <person name="Park M."/>
            <person name="Lee H.-A."/>
            <person name="Lee H.-Y."/>
            <person name="Lee Y."/>
            <person name="Oh S."/>
            <person name="Lee J.H."/>
            <person name="Choi E."/>
            <person name="Choi E."/>
            <person name="Lee S.E."/>
            <person name="Jeon J."/>
            <person name="Kim H."/>
            <person name="Choi G."/>
            <person name="Song H."/>
            <person name="Lee J."/>
            <person name="Lee S.-C."/>
            <person name="Kwon J.-K."/>
            <person name="Lee H.-Y."/>
            <person name="Koo N."/>
            <person name="Hong Y."/>
            <person name="Kim R.W."/>
            <person name="Kang W.-H."/>
            <person name="Huh J.H."/>
            <person name="Kang B.-C."/>
            <person name="Yang T.-J."/>
            <person name="Lee Y.-H."/>
            <person name="Bennetzen J.L."/>
            <person name="Choi D."/>
        </authorList>
    </citation>
    <scope>NUCLEOTIDE SEQUENCE [LARGE SCALE GENOMIC DNA]</scope>
    <source>
        <strain evidence="15">cv. PBC81</strain>
    </source>
</reference>
<keyword evidence="7 12" id="KW-0863">Zinc-finger</keyword>
<keyword evidence="10 11" id="KW-0040">ANK repeat</keyword>
<dbReference type="InterPro" id="IPR002110">
    <property type="entry name" value="Ankyrin_rpt"/>
</dbReference>
<dbReference type="SUPFAM" id="SSF48403">
    <property type="entry name" value="Ankyrin repeat"/>
    <property type="match status" value="1"/>
</dbReference>
<keyword evidence="8" id="KW-0833">Ubl conjugation pathway</keyword>
<keyword evidence="4" id="KW-0808">Transferase</keyword>
<dbReference type="PROSITE" id="PS50089">
    <property type="entry name" value="ZF_RING_2"/>
    <property type="match status" value="1"/>
</dbReference>
<dbReference type="GO" id="GO:0008270">
    <property type="term" value="F:zinc ion binding"/>
    <property type="evidence" value="ECO:0007669"/>
    <property type="project" value="UniProtKB-KW"/>
</dbReference>
<keyword evidence="15" id="KW-1185">Reference proteome</keyword>
<comment type="catalytic activity">
    <reaction evidence="1">
        <text>S-ubiquitinyl-[E2 ubiquitin-conjugating enzyme]-L-cysteine + [acceptor protein]-L-lysine = [E2 ubiquitin-conjugating enzyme]-L-cysteine + N(6)-ubiquitinyl-[acceptor protein]-L-lysine.</text>
        <dbReference type="EC" id="2.3.2.27"/>
    </reaction>
</comment>
<dbReference type="Pfam" id="PF12796">
    <property type="entry name" value="Ank_2"/>
    <property type="match status" value="2"/>
</dbReference>
<dbReference type="Proteomes" id="UP000224567">
    <property type="component" value="Unassembled WGS sequence"/>
</dbReference>
<feature type="repeat" description="ANK" evidence="11">
    <location>
        <begin position="112"/>
        <end position="133"/>
    </location>
</feature>
<dbReference type="GO" id="GO:0061630">
    <property type="term" value="F:ubiquitin protein ligase activity"/>
    <property type="evidence" value="ECO:0007669"/>
    <property type="project" value="UniProtKB-EC"/>
</dbReference>
<evidence type="ECO:0000256" key="7">
    <source>
        <dbReference type="ARBA" id="ARBA00022771"/>
    </source>
</evidence>
<feature type="repeat" description="ANK" evidence="11">
    <location>
        <begin position="157"/>
        <end position="182"/>
    </location>
</feature>
<dbReference type="InterPro" id="IPR001841">
    <property type="entry name" value="Znf_RING"/>
</dbReference>
<dbReference type="SMART" id="SM00248">
    <property type="entry name" value="ANK"/>
    <property type="match status" value="6"/>
</dbReference>
<evidence type="ECO:0000256" key="12">
    <source>
        <dbReference type="PROSITE-ProRule" id="PRU00175"/>
    </source>
</evidence>
<dbReference type="OrthoDB" id="194358at2759"/>
<gene>
    <name evidence="14" type="ORF">CQW23_15916</name>
</gene>
<feature type="repeat" description="ANK" evidence="11">
    <location>
        <begin position="45"/>
        <end position="77"/>
    </location>
</feature>
<dbReference type="Gene3D" id="1.25.40.20">
    <property type="entry name" value="Ankyrin repeat-containing domain"/>
    <property type="match status" value="2"/>
</dbReference>
<dbReference type="EMBL" id="MLFT02000006">
    <property type="protein sequence ID" value="PHT46758.1"/>
    <property type="molecule type" value="Genomic_DNA"/>
</dbReference>
<dbReference type="STRING" id="33114.A0A2G2WNE5"/>
<dbReference type="AlphaFoldDB" id="A0A2G2WNE5"/>
<dbReference type="InterPro" id="IPR017907">
    <property type="entry name" value="Znf_RING_CS"/>
</dbReference>
<evidence type="ECO:0000256" key="9">
    <source>
        <dbReference type="ARBA" id="ARBA00022833"/>
    </source>
</evidence>
<keyword evidence="6" id="KW-0677">Repeat</keyword>
<evidence type="ECO:0000256" key="1">
    <source>
        <dbReference type="ARBA" id="ARBA00000900"/>
    </source>
</evidence>
<evidence type="ECO:0000256" key="11">
    <source>
        <dbReference type="PROSITE-ProRule" id="PRU00023"/>
    </source>
</evidence>
<dbReference type="PANTHER" id="PTHR24198">
    <property type="entry name" value="ANKYRIN REPEAT AND PROTEIN KINASE DOMAIN-CONTAINING PROTEIN"/>
    <property type="match status" value="1"/>
</dbReference>
<dbReference type="Pfam" id="PF24921">
    <property type="entry name" value="RING_XB3-XBAT31"/>
    <property type="match status" value="1"/>
</dbReference>
<evidence type="ECO:0000313" key="15">
    <source>
        <dbReference type="Proteomes" id="UP000224567"/>
    </source>
</evidence>
<proteinExistence type="predicted"/>
<name>A0A2G2WNE5_CAPBA</name>
<evidence type="ECO:0000256" key="5">
    <source>
        <dbReference type="ARBA" id="ARBA00022723"/>
    </source>
</evidence>
<feature type="domain" description="RING-type" evidence="13">
    <location>
        <begin position="326"/>
        <end position="375"/>
    </location>
</feature>
<feature type="repeat" description="ANK" evidence="11">
    <location>
        <begin position="194"/>
        <end position="226"/>
    </location>
</feature>
<dbReference type="Pfam" id="PF00023">
    <property type="entry name" value="Ank"/>
    <property type="match status" value="1"/>
</dbReference>
<evidence type="ECO:0000256" key="2">
    <source>
        <dbReference type="ARBA" id="ARBA00004906"/>
    </source>
</evidence>
<accession>A0A2G2WNE5</accession>
<evidence type="ECO:0000256" key="8">
    <source>
        <dbReference type="ARBA" id="ARBA00022786"/>
    </source>
</evidence>
<evidence type="ECO:0000313" key="14">
    <source>
        <dbReference type="EMBL" id="PHT46758.1"/>
    </source>
</evidence>
<evidence type="ECO:0000256" key="6">
    <source>
        <dbReference type="ARBA" id="ARBA00022737"/>
    </source>
</evidence>
<comment type="pathway">
    <text evidence="2">Protein modification; protein ubiquitination.</text>
</comment>
<dbReference type="InterPro" id="IPR056760">
    <property type="entry name" value="RING_XB3-like"/>
</dbReference>
<dbReference type="EC" id="2.3.2.27" evidence="3"/>
<organism evidence="14 15">
    <name type="scientific">Capsicum baccatum</name>
    <name type="common">Peruvian pepper</name>
    <dbReference type="NCBI Taxonomy" id="33114"/>
    <lineage>
        <taxon>Eukaryota</taxon>
        <taxon>Viridiplantae</taxon>
        <taxon>Streptophyta</taxon>
        <taxon>Embryophyta</taxon>
        <taxon>Tracheophyta</taxon>
        <taxon>Spermatophyta</taxon>
        <taxon>Magnoliopsida</taxon>
        <taxon>eudicotyledons</taxon>
        <taxon>Gunneridae</taxon>
        <taxon>Pentapetalae</taxon>
        <taxon>asterids</taxon>
        <taxon>lamiids</taxon>
        <taxon>Solanales</taxon>
        <taxon>Solanaceae</taxon>
        <taxon>Solanoideae</taxon>
        <taxon>Capsiceae</taxon>
        <taxon>Capsicum</taxon>
    </lineage>
</organism>
<evidence type="ECO:0000256" key="3">
    <source>
        <dbReference type="ARBA" id="ARBA00012483"/>
    </source>
</evidence>
<sequence length="451" mass="49405">MGQKLSCGTSDEHELFSAVQCGDLETVKALFERNPSLVHHSTVYDRQSALHIAAANGQIEVVSMLIDQSVNVDLFNRYKQTPLMLAAMHGKISCVEKLIEAGANILMFDTLNGRTCLHYAAYYGHSDCLKTILCAAQTSHIASSWGYARFVNVKDGKGATPLHLAARQRRPECVHILLDNGALACASTVRYGFPGSTPLHLAARAGSLDCIRELLAWGADRLQRDDSGRIPYAIAFRHKHGACAALLNPSSAEPLVWPSPLKFISELNEEAKHLLECALIEANKEREKNILKGTTYSPPLPTNSDNEMDDNVSEVITVQTSMKYFCCICFDQVCTIQVQDCGHQMCAHCVLALCCHKKPSPTTTSPTAPVCPFCRSIIVQLDVIKLEKKDGTSHDVCSSKLRKSRRSRNFSEGSNSFKSLSAVSSFGKMVGRGSGRIAAEDVYIDKPIILD</sequence>
<keyword evidence="5" id="KW-0479">Metal-binding</keyword>
<comment type="caution">
    <text evidence="14">The sequence shown here is derived from an EMBL/GenBank/DDBJ whole genome shotgun (WGS) entry which is preliminary data.</text>
</comment>
<dbReference type="InterPro" id="IPR036770">
    <property type="entry name" value="Ankyrin_rpt-contain_sf"/>
</dbReference>
<evidence type="ECO:0000256" key="10">
    <source>
        <dbReference type="ARBA" id="ARBA00023043"/>
    </source>
</evidence>